<dbReference type="SMART" id="SM00066">
    <property type="entry name" value="GAL4"/>
    <property type="match status" value="1"/>
</dbReference>
<dbReference type="InterPro" id="IPR001138">
    <property type="entry name" value="Zn2Cys6_DnaBD"/>
</dbReference>
<dbReference type="GO" id="GO:0005634">
    <property type="term" value="C:nucleus"/>
    <property type="evidence" value="ECO:0007669"/>
    <property type="project" value="UniProtKB-SubCell"/>
</dbReference>
<protein>
    <submittedName>
        <fullName evidence="8">C6 transcription factor</fullName>
    </submittedName>
</protein>
<feature type="domain" description="Zn(2)-C6 fungal-type" evidence="7">
    <location>
        <begin position="30"/>
        <end position="60"/>
    </location>
</feature>
<proteinExistence type="predicted"/>
<dbReference type="Pfam" id="PF11951">
    <property type="entry name" value="Fungal_trans_2"/>
    <property type="match status" value="1"/>
</dbReference>
<keyword evidence="3" id="KW-0238">DNA-binding</keyword>
<evidence type="ECO:0000313" key="8">
    <source>
        <dbReference type="EMBL" id="KAJ5433649.1"/>
    </source>
</evidence>
<evidence type="ECO:0000313" key="9">
    <source>
        <dbReference type="Proteomes" id="UP001213681"/>
    </source>
</evidence>
<keyword evidence="4" id="KW-0804">Transcription</keyword>
<evidence type="ECO:0000256" key="1">
    <source>
        <dbReference type="ARBA" id="ARBA00004123"/>
    </source>
</evidence>
<comment type="caution">
    <text evidence="8">The sequence shown here is derived from an EMBL/GenBank/DDBJ whole genome shotgun (WGS) entry which is preliminary data.</text>
</comment>
<dbReference type="RefSeq" id="XP_056760940.1">
    <property type="nucleotide sequence ID" value="XM_056916186.1"/>
</dbReference>
<dbReference type="Pfam" id="PF00172">
    <property type="entry name" value="Zn_clus"/>
    <property type="match status" value="1"/>
</dbReference>
<dbReference type="Gene3D" id="4.10.240.10">
    <property type="entry name" value="Zn(2)-C6 fungal-type DNA-binding domain"/>
    <property type="match status" value="1"/>
</dbReference>
<dbReference type="CDD" id="cd00067">
    <property type="entry name" value="GAL4"/>
    <property type="match status" value="1"/>
</dbReference>
<dbReference type="PANTHER" id="PTHR37534">
    <property type="entry name" value="TRANSCRIPTIONAL ACTIVATOR PROTEIN UGA3"/>
    <property type="match status" value="1"/>
</dbReference>
<reference evidence="8" key="1">
    <citation type="submission" date="2022-12" db="EMBL/GenBank/DDBJ databases">
        <authorList>
            <person name="Petersen C."/>
        </authorList>
    </citation>
    <scope>NUCLEOTIDE SEQUENCE</scope>
    <source>
        <strain evidence="8">IBT 16125</strain>
    </source>
</reference>
<feature type="compositionally biased region" description="Polar residues" evidence="6">
    <location>
        <begin position="1"/>
        <end position="17"/>
    </location>
</feature>
<feature type="region of interest" description="Disordered" evidence="6">
    <location>
        <begin position="1"/>
        <end position="20"/>
    </location>
</feature>
<dbReference type="InterPro" id="IPR036864">
    <property type="entry name" value="Zn2-C6_fun-type_DNA-bd_sf"/>
</dbReference>
<evidence type="ECO:0000256" key="5">
    <source>
        <dbReference type="ARBA" id="ARBA00023242"/>
    </source>
</evidence>
<keyword evidence="9" id="KW-1185">Reference proteome</keyword>
<dbReference type="GO" id="GO:0000981">
    <property type="term" value="F:DNA-binding transcription factor activity, RNA polymerase II-specific"/>
    <property type="evidence" value="ECO:0007669"/>
    <property type="project" value="InterPro"/>
</dbReference>
<dbReference type="GO" id="GO:0008270">
    <property type="term" value="F:zinc ion binding"/>
    <property type="evidence" value="ECO:0007669"/>
    <property type="project" value="InterPro"/>
</dbReference>
<reference evidence="8" key="2">
    <citation type="journal article" date="2023" name="IMA Fungus">
        <title>Comparative genomic study of the Penicillium genus elucidates a diverse pangenome and 15 lateral gene transfer events.</title>
        <authorList>
            <person name="Petersen C."/>
            <person name="Sorensen T."/>
            <person name="Nielsen M.R."/>
            <person name="Sondergaard T.E."/>
            <person name="Sorensen J.L."/>
            <person name="Fitzpatrick D.A."/>
            <person name="Frisvad J.C."/>
            <person name="Nielsen K.L."/>
        </authorList>
    </citation>
    <scope>NUCLEOTIDE SEQUENCE</scope>
    <source>
        <strain evidence="8">IBT 16125</strain>
    </source>
</reference>
<comment type="subcellular location">
    <subcellularLocation>
        <location evidence="1">Nucleus</location>
    </subcellularLocation>
</comment>
<evidence type="ECO:0000259" key="7">
    <source>
        <dbReference type="PROSITE" id="PS50048"/>
    </source>
</evidence>
<dbReference type="GO" id="GO:0045944">
    <property type="term" value="P:positive regulation of transcription by RNA polymerase II"/>
    <property type="evidence" value="ECO:0007669"/>
    <property type="project" value="TreeGrafter"/>
</dbReference>
<dbReference type="GeneID" id="81606429"/>
<dbReference type="SUPFAM" id="SSF57701">
    <property type="entry name" value="Zn2/Cys6 DNA-binding domain"/>
    <property type="match status" value="1"/>
</dbReference>
<dbReference type="InterPro" id="IPR021858">
    <property type="entry name" value="Fun_TF"/>
</dbReference>
<dbReference type="CDD" id="cd12148">
    <property type="entry name" value="fungal_TF_MHR"/>
    <property type="match status" value="1"/>
</dbReference>
<keyword evidence="5" id="KW-0539">Nucleus</keyword>
<accession>A0AAD6FYE9</accession>
<evidence type="ECO:0000256" key="6">
    <source>
        <dbReference type="SAM" id="MobiDB-lite"/>
    </source>
</evidence>
<name>A0AAD6FYE9_9EURO</name>
<evidence type="ECO:0000256" key="2">
    <source>
        <dbReference type="ARBA" id="ARBA00023015"/>
    </source>
</evidence>
<dbReference type="PANTHER" id="PTHR37534:SF41">
    <property type="entry name" value="SFGA"/>
    <property type="match status" value="1"/>
</dbReference>
<dbReference type="AlphaFoldDB" id="A0AAD6FYE9"/>
<organism evidence="8 9">
    <name type="scientific">Penicillium daleae</name>
    <dbReference type="NCBI Taxonomy" id="63821"/>
    <lineage>
        <taxon>Eukaryota</taxon>
        <taxon>Fungi</taxon>
        <taxon>Dikarya</taxon>
        <taxon>Ascomycota</taxon>
        <taxon>Pezizomycotina</taxon>
        <taxon>Eurotiomycetes</taxon>
        <taxon>Eurotiomycetidae</taxon>
        <taxon>Eurotiales</taxon>
        <taxon>Aspergillaceae</taxon>
        <taxon>Penicillium</taxon>
    </lineage>
</organism>
<dbReference type="EMBL" id="JAPVEA010000009">
    <property type="protein sequence ID" value="KAJ5433649.1"/>
    <property type="molecule type" value="Genomic_DNA"/>
</dbReference>
<dbReference type="PROSITE" id="PS00463">
    <property type="entry name" value="ZN2_CY6_FUNGAL_1"/>
    <property type="match status" value="1"/>
</dbReference>
<evidence type="ECO:0000256" key="4">
    <source>
        <dbReference type="ARBA" id="ARBA00023163"/>
    </source>
</evidence>
<evidence type="ECO:0000256" key="3">
    <source>
        <dbReference type="ARBA" id="ARBA00023125"/>
    </source>
</evidence>
<keyword evidence="2" id="KW-0805">Transcription regulation</keyword>
<gene>
    <name evidence="8" type="ORF">N7458_012805</name>
</gene>
<dbReference type="Proteomes" id="UP001213681">
    <property type="component" value="Unassembled WGS sequence"/>
</dbReference>
<dbReference type="PROSITE" id="PS50048">
    <property type="entry name" value="ZN2_CY6_FUNGAL_2"/>
    <property type="match status" value="1"/>
</dbReference>
<dbReference type="GO" id="GO:0000976">
    <property type="term" value="F:transcription cis-regulatory region binding"/>
    <property type="evidence" value="ECO:0007669"/>
    <property type="project" value="TreeGrafter"/>
</dbReference>
<sequence length="545" mass="60682">MSQTSGNHHPEQWNSVTSRRRKQHLRVFTGCATCRQRHVKCDEHSPSCMNCSRLSLCCDYSRKFSFKITLPDDYRLSSEGRLHDENGANDVEKAEEGGHQLWSHMAAISPDASTSSISELPEVSTPGMPPGLTWASEDLDDDPETVDATSSSSYTMALHRTSAFSVHSVLYYDHFLTTVSTMLIIYDTPSNSNPFRSFPQLAGSSGLLQHAMIALGAQHLANIPGTQDRYSHNRAAMDAYAEAITQLKGISPPINASSQLEILATILLLCIFDQMSSTGSRWKIHLAGACELFESMYRPRVAMADEGMVMDSQSKLFITSMRRFLASFLSYLDVAAACATGEGTMIPGDYWERFGGWEYNLGVPSFHLGNSGADRVLSQLRHSWSRIMTIQADISRFAKMQRNWLSDDQREMFQADLAHRIKNWHNSAPSIYASLSQLDQIPLGSTDRVHEILIAAACIRSYACACVIYLRMVATQRLCTPSTDPDLKLPVEETLRMCLNFSNGLNRMAILWPLFTAGAASVDECQQSLVRESLLAMQCFGFKVC</sequence>